<dbReference type="InterPro" id="IPR000089">
    <property type="entry name" value="Biotin_lipoyl"/>
</dbReference>
<evidence type="ECO:0000259" key="5">
    <source>
        <dbReference type="PROSITE" id="PS50968"/>
    </source>
</evidence>
<comment type="similarity">
    <text evidence="1 3">Belongs to the GcvH family.</text>
</comment>
<evidence type="ECO:0000256" key="4">
    <source>
        <dbReference type="PIRSR" id="PIRSR617453-50"/>
    </source>
</evidence>
<feature type="domain" description="Lipoyl-binding" evidence="5">
    <location>
        <begin position="22"/>
        <end position="103"/>
    </location>
</feature>
<gene>
    <name evidence="3" type="primary">gcvH</name>
    <name evidence="6" type="ORF">ATZ33_17040</name>
    <name evidence="7" type="ORF">RV15_GL002099</name>
</gene>
<dbReference type="NCBIfam" id="TIGR00527">
    <property type="entry name" value="gcvH"/>
    <property type="match status" value="1"/>
</dbReference>
<dbReference type="HAMAP" id="MF_00272">
    <property type="entry name" value="GcvH"/>
    <property type="match status" value="1"/>
</dbReference>
<dbReference type="NCBIfam" id="NF002270">
    <property type="entry name" value="PRK01202.1"/>
    <property type="match status" value="1"/>
</dbReference>
<dbReference type="GO" id="GO:0009249">
    <property type="term" value="P:protein lipoylation"/>
    <property type="evidence" value="ECO:0007669"/>
    <property type="project" value="TreeGrafter"/>
</dbReference>
<dbReference type="Proteomes" id="UP000183039">
    <property type="component" value="Unassembled WGS sequence"/>
</dbReference>
<dbReference type="GO" id="GO:0005829">
    <property type="term" value="C:cytosol"/>
    <property type="evidence" value="ECO:0007669"/>
    <property type="project" value="TreeGrafter"/>
</dbReference>
<keyword evidence="8" id="KW-1185">Reference proteome</keyword>
<dbReference type="GO" id="GO:0019464">
    <property type="term" value="P:glycine decarboxylation via glycine cleavage system"/>
    <property type="evidence" value="ECO:0007669"/>
    <property type="project" value="UniProtKB-UniRule"/>
</dbReference>
<name>A0A0S3KFJ2_9ENTE</name>
<evidence type="ECO:0000313" key="9">
    <source>
        <dbReference type="Proteomes" id="UP000183039"/>
    </source>
</evidence>
<dbReference type="InterPro" id="IPR017453">
    <property type="entry name" value="GCV_H_sub"/>
</dbReference>
<evidence type="ECO:0000256" key="2">
    <source>
        <dbReference type="ARBA" id="ARBA00022823"/>
    </source>
</evidence>
<keyword evidence="2 3" id="KW-0450">Lipoyl</keyword>
<dbReference type="PANTHER" id="PTHR11715:SF3">
    <property type="entry name" value="GLYCINE CLEAVAGE SYSTEM H PROTEIN-RELATED"/>
    <property type="match status" value="1"/>
</dbReference>
<evidence type="ECO:0000313" key="6">
    <source>
        <dbReference type="EMBL" id="ALS03022.1"/>
    </source>
</evidence>
<dbReference type="Proteomes" id="UP000065511">
    <property type="component" value="Chromosome"/>
</dbReference>
<dbReference type="AlphaFoldDB" id="A0A0S3KFJ2"/>
<dbReference type="EMBL" id="JXLC01000003">
    <property type="protein sequence ID" value="OJG92965.1"/>
    <property type="molecule type" value="Genomic_DNA"/>
</dbReference>
<evidence type="ECO:0000313" key="8">
    <source>
        <dbReference type="Proteomes" id="UP000065511"/>
    </source>
</evidence>
<evidence type="ECO:0000313" key="7">
    <source>
        <dbReference type="EMBL" id="OJG92965.1"/>
    </source>
</evidence>
<comment type="function">
    <text evidence="3">The glycine cleavage system catalyzes the degradation of glycine. The H protein shuttles the methylamine group of glycine from the P protein to the T protein.</text>
</comment>
<dbReference type="OrthoDB" id="9796712at2"/>
<dbReference type="KEGG" id="ess:ATZ33_17040"/>
<dbReference type="InterPro" id="IPR002930">
    <property type="entry name" value="GCV_H"/>
</dbReference>
<dbReference type="CDD" id="cd06848">
    <property type="entry name" value="GCS_H"/>
    <property type="match status" value="1"/>
</dbReference>
<dbReference type="PANTHER" id="PTHR11715">
    <property type="entry name" value="GLYCINE CLEAVAGE SYSTEM H PROTEIN"/>
    <property type="match status" value="1"/>
</dbReference>
<evidence type="ECO:0000256" key="1">
    <source>
        <dbReference type="ARBA" id="ARBA00009249"/>
    </source>
</evidence>
<evidence type="ECO:0000256" key="3">
    <source>
        <dbReference type="HAMAP-Rule" id="MF_00272"/>
    </source>
</evidence>
<protein>
    <recommendedName>
        <fullName evidence="3">Glycine cleavage system H protein</fullName>
    </recommendedName>
</protein>
<dbReference type="Gene3D" id="2.40.50.100">
    <property type="match status" value="1"/>
</dbReference>
<organism evidence="7 9">
    <name type="scientific">Enterococcus silesiacus</name>
    <dbReference type="NCBI Taxonomy" id="332949"/>
    <lineage>
        <taxon>Bacteria</taxon>
        <taxon>Bacillati</taxon>
        <taxon>Bacillota</taxon>
        <taxon>Bacilli</taxon>
        <taxon>Lactobacillales</taxon>
        <taxon>Enterococcaceae</taxon>
        <taxon>Enterococcus</taxon>
    </lineage>
</organism>
<dbReference type="SUPFAM" id="SSF51230">
    <property type="entry name" value="Single hybrid motif"/>
    <property type="match status" value="1"/>
</dbReference>
<accession>A0A0S3KFJ2</accession>
<comment type="subunit">
    <text evidence="3">The glycine cleavage system is composed of four proteins: P, T, L and H.</text>
</comment>
<dbReference type="PROSITE" id="PS50968">
    <property type="entry name" value="BIOTINYL_LIPOYL"/>
    <property type="match status" value="1"/>
</dbReference>
<dbReference type="InterPro" id="IPR033753">
    <property type="entry name" value="GCV_H/Fam206"/>
</dbReference>
<feature type="modified residue" description="N6-lipoyllysine" evidence="3 4">
    <location>
        <position position="63"/>
    </location>
</feature>
<dbReference type="GO" id="GO:0005960">
    <property type="term" value="C:glycine cleavage complex"/>
    <property type="evidence" value="ECO:0007669"/>
    <property type="project" value="InterPro"/>
</dbReference>
<sequence>MTKATELKFSKSHEWVLFDGDKVRIGLSDYAQDQLGDIVFIDLPDEGDDVTKGESFADIESVKAVSEAYSPITATVTAVNEELLDSPELINTAPLDSWLIEVEGVDEIEDLLSAEEYKKFCEESEEA</sequence>
<comment type="cofactor">
    <cofactor evidence="3">
        <name>(R)-lipoate</name>
        <dbReference type="ChEBI" id="CHEBI:83088"/>
    </cofactor>
    <text evidence="3">Binds 1 lipoyl cofactor covalently.</text>
</comment>
<reference evidence="7 9" key="1">
    <citation type="submission" date="2014-12" db="EMBL/GenBank/DDBJ databases">
        <title>Draft genome sequences of 29 type strains of Enterococci.</title>
        <authorList>
            <person name="Zhong Z."/>
            <person name="Sun Z."/>
            <person name="Liu W."/>
            <person name="Zhang W."/>
            <person name="Zhang H."/>
        </authorList>
    </citation>
    <scope>NUCLEOTIDE SEQUENCE [LARGE SCALE GENOMIC DNA]</scope>
    <source>
        <strain evidence="7 9">DSM 22801</strain>
    </source>
</reference>
<dbReference type="InterPro" id="IPR011053">
    <property type="entry name" value="Single_hybrid_motif"/>
</dbReference>
<dbReference type="Pfam" id="PF01597">
    <property type="entry name" value="GCV_H"/>
    <property type="match status" value="1"/>
</dbReference>
<reference evidence="6 8" key="2">
    <citation type="submission" date="2015-12" db="EMBL/GenBank/DDBJ databases">
        <authorList>
            <person name="Lauer A."/>
            <person name="Humrighouse B."/>
            <person name="Loparev V."/>
            <person name="Shewmaker P.L."/>
            <person name="Whitney A.M."/>
            <person name="McLaughlin R.W."/>
        </authorList>
    </citation>
    <scope>NUCLEOTIDE SEQUENCE [LARGE SCALE GENOMIC DNA]</scope>
    <source>
        <strain evidence="6 8">LMG 23085</strain>
    </source>
</reference>
<proteinExistence type="inferred from homology"/>
<dbReference type="EMBL" id="CP013614">
    <property type="protein sequence ID" value="ALS03022.1"/>
    <property type="molecule type" value="Genomic_DNA"/>
</dbReference>
<dbReference type="RefSeq" id="WP_071876527.1">
    <property type="nucleotide sequence ID" value="NZ_JXLC01000003.1"/>
</dbReference>